<evidence type="ECO:0000313" key="2">
    <source>
        <dbReference type="EMBL" id="RPA85932.1"/>
    </source>
</evidence>
<dbReference type="EMBL" id="ML119651">
    <property type="protein sequence ID" value="RPA85932.1"/>
    <property type="molecule type" value="Genomic_DNA"/>
</dbReference>
<dbReference type="Proteomes" id="UP000275078">
    <property type="component" value="Unassembled WGS sequence"/>
</dbReference>
<sequence>MEAFEGMTPAEIRELRFTIADPNTTLGLGRIIGLGEPTPGHQITLPGRTQSFTVGLDETLTTTLVRRRFFENYVQGKAHRLHPNLIYRYPEAPNYSTAPFAEDSASRLVASYEFPAKNNFGLRDFLQLGYKVLGVAPIPICFPSDGPGGSNVLVQALIVDELYPKNPKWFSHLEMVIGRDFYHSSPLLFRPSTLRQRFELEKYGMPRIDIFPKHPCTFRLRDRALVLDIAAYTEEWGSGEKREGRAGYGIVFRQGSGYNRAYGPEFVVDTARKLCKQFAIDWVPSREDKLVEETLRKAEEEAANPTQGMKVDDDKTPKSLPAPPTDPQRADLLLAIQAINLAIILRRTSGIYFDRIVLRTSSRWVCHMTNETIFALEKKGWRHRGKDHHDISLLRLLLVQMRSITTSFVLTPPTLLAESKALAEQGSRGQHELPHKPTIVELDDSDSLDIYSDEALEAYEEALLKDKRLDEDKPELQRELVPVNANAYWMQCVGGVKWVRVCPHEHREEVEPEEGQVEVASREWPWSYVIEE</sequence>
<gene>
    <name evidence="2" type="ORF">BJ508DRAFT_358496</name>
</gene>
<protein>
    <submittedName>
        <fullName evidence="2">Uncharacterized protein</fullName>
    </submittedName>
</protein>
<keyword evidence="3" id="KW-1185">Reference proteome</keyword>
<evidence type="ECO:0000313" key="3">
    <source>
        <dbReference type="Proteomes" id="UP000275078"/>
    </source>
</evidence>
<evidence type="ECO:0000256" key="1">
    <source>
        <dbReference type="SAM" id="MobiDB-lite"/>
    </source>
</evidence>
<accession>A0A3N4IIG4</accession>
<organism evidence="2 3">
    <name type="scientific">Ascobolus immersus RN42</name>
    <dbReference type="NCBI Taxonomy" id="1160509"/>
    <lineage>
        <taxon>Eukaryota</taxon>
        <taxon>Fungi</taxon>
        <taxon>Dikarya</taxon>
        <taxon>Ascomycota</taxon>
        <taxon>Pezizomycotina</taxon>
        <taxon>Pezizomycetes</taxon>
        <taxon>Pezizales</taxon>
        <taxon>Ascobolaceae</taxon>
        <taxon>Ascobolus</taxon>
    </lineage>
</organism>
<dbReference type="AlphaFoldDB" id="A0A3N4IIG4"/>
<feature type="region of interest" description="Disordered" evidence="1">
    <location>
        <begin position="298"/>
        <end position="326"/>
    </location>
</feature>
<reference evidence="2 3" key="1">
    <citation type="journal article" date="2018" name="Nat. Ecol. Evol.">
        <title>Pezizomycetes genomes reveal the molecular basis of ectomycorrhizal truffle lifestyle.</title>
        <authorList>
            <person name="Murat C."/>
            <person name="Payen T."/>
            <person name="Noel B."/>
            <person name="Kuo A."/>
            <person name="Morin E."/>
            <person name="Chen J."/>
            <person name="Kohler A."/>
            <person name="Krizsan K."/>
            <person name="Balestrini R."/>
            <person name="Da Silva C."/>
            <person name="Montanini B."/>
            <person name="Hainaut M."/>
            <person name="Levati E."/>
            <person name="Barry K.W."/>
            <person name="Belfiori B."/>
            <person name="Cichocki N."/>
            <person name="Clum A."/>
            <person name="Dockter R.B."/>
            <person name="Fauchery L."/>
            <person name="Guy J."/>
            <person name="Iotti M."/>
            <person name="Le Tacon F."/>
            <person name="Lindquist E.A."/>
            <person name="Lipzen A."/>
            <person name="Malagnac F."/>
            <person name="Mello A."/>
            <person name="Molinier V."/>
            <person name="Miyauchi S."/>
            <person name="Poulain J."/>
            <person name="Riccioni C."/>
            <person name="Rubini A."/>
            <person name="Sitrit Y."/>
            <person name="Splivallo R."/>
            <person name="Traeger S."/>
            <person name="Wang M."/>
            <person name="Zifcakova L."/>
            <person name="Wipf D."/>
            <person name="Zambonelli A."/>
            <person name="Paolocci F."/>
            <person name="Nowrousian M."/>
            <person name="Ottonello S."/>
            <person name="Baldrian P."/>
            <person name="Spatafora J.W."/>
            <person name="Henrissat B."/>
            <person name="Nagy L.G."/>
            <person name="Aury J.M."/>
            <person name="Wincker P."/>
            <person name="Grigoriev I.V."/>
            <person name="Bonfante P."/>
            <person name="Martin F.M."/>
        </authorList>
    </citation>
    <scope>NUCLEOTIDE SEQUENCE [LARGE SCALE GENOMIC DNA]</scope>
    <source>
        <strain evidence="2 3">RN42</strain>
    </source>
</reference>
<name>A0A3N4IIG4_ASCIM</name>
<proteinExistence type="predicted"/>